<evidence type="ECO:0000256" key="3">
    <source>
        <dbReference type="ARBA" id="ARBA00022723"/>
    </source>
</evidence>
<name>A0A382MHN3_9ZZZZ</name>
<dbReference type="EMBL" id="UINC01093524">
    <property type="protein sequence ID" value="SVC48008.1"/>
    <property type="molecule type" value="Genomic_DNA"/>
</dbReference>
<keyword evidence="5" id="KW-0378">Hydrolase</keyword>
<evidence type="ECO:0000313" key="9">
    <source>
        <dbReference type="EMBL" id="SVC48008.1"/>
    </source>
</evidence>
<dbReference type="SUPFAM" id="SSF53649">
    <property type="entry name" value="Alkaline phosphatase-like"/>
    <property type="match status" value="1"/>
</dbReference>
<comment type="similarity">
    <text evidence="2">Belongs to the sulfatase family.</text>
</comment>
<feature type="compositionally biased region" description="Gly residues" evidence="7">
    <location>
        <begin position="162"/>
        <end position="174"/>
    </location>
</feature>
<evidence type="ECO:0000256" key="7">
    <source>
        <dbReference type="SAM" id="MobiDB-lite"/>
    </source>
</evidence>
<comment type="cofactor">
    <cofactor evidence="1">
        <name>Ca(2+)</name>
        <dbReference type="ChEBI" id="CHEBI:29108"/>
    </cofactor>
</comment>
<dbReference type="PANTHER" id="PTHR42693">
    <property type="entry name" value="ARYLSULFATASE FAMILY MEMBER"/>
    <property type="match status" value="1"/>
</dbReference>
<evidence type="ECO:0000256" key="6">
    <source>
        <dbReference type="ARBA" id="ARBA00022837"/>
    </source>
</evidence>
<gene>
    <name evidence="9" type="ORF">METZ01_LOCUS300862</name>
</gene>
<sequence length="363" mass="40048">MKLLVTTIGTVLALCCGDSSLHAAKPGDLPPNFVILLSDDQSWVGSSVLMDPVDERTRSDYFRTPHLERLAKRGMLFSQGYSPAPFCCPTRRSLLVGQSPARHIYQKDQKNWTANYRKQLSLPQMLKHANPAYQTAHFGKWDMRFDNVTPGEMGYDVSDGYTGNGTGGSKGTGGPAPKHDPKLVRSLTQRTCDFMETQARSGKPFFVQVSHYAVHLDIFYSEDSLKQTKRLAKGKKHTMPEFAAMTQDLDDGIGAVMDKIESLGLQDNTYVFFLSDNGGRLTMPGQKNKKLPRNHPLRQGKGSMYEGGLRVPFIAVGPRIKPGSQSRVPVTGLDLFPTLAELAGYAKPLPKSLDGGSLTRLLR</sequence>
<feature type="non-terminal residue" evidence="9">
    <location>
        <position position="363"/>
    </location>
</feature>
<dbReference type="AlphaFoldDB" id="A0A382MHN3"/>
<keyword evidence="3" id="KW-0479">Metal-binding</keyword>
<evidence type="ECO:0000256" key="2">
    <source>
        <dbReference type="ARBA" id="ARBA00008779"/>
    </source>
</evidence>
<evidence type="ECO:0000256" key="5">
    <source>
        <dbReference type="ARBA" id="ARBA00022801"/>
    </source>
</evidence>
<dbReference type="InterPro" id="IPR050738">
    <property type="entry name" value="Sulfatase"/>
</dbReference>
<dbReference type="GO" id="GO:0004065">
    <property type="term" value="F:arylsulfatase activity"/>
    <property type="evidence" value="ECO:0007669"/>
    <property type="project" value="TreeGrafter"/>
</dbReference>
<dbReference type="InterPro" id="IPR017850">
    <property type="entry name" value="Alkaline_phosphatase_core_sf"/>
</dbReference>
<feature type="region of interest" description="Disordered" evidence="7">
    <location>
        <begin position="283"/>
        <end position="302"/>
    </location>
</feature>
<protein>
    <recommendedName>
        <fullName evidence="8">Sulfatase N-terminal domain-containing protein</fullName>
    </recommendedName>
</protein>
<feature type="domain" description="Sulfatase N-terminal" evidence="8">
    <location>
        <begin position="31"/>
        <end position="345"/>
    </location>
</feature>
<feature type="region of interest" description="Disordered" evidence="7">
    <location>
        <begin position="159"/>
        <end position="181"/>
    </location>
</feature>
<evidence type="ECO:0000256" key="1">
    <source>
        <dbReference type="ARBA" id="ARBA00001913"/>
    </source>
</evidence>
<reference evidence="9" key="1">
    <citation type="submission" date="2018-05" db="EMBL/GenBank/DDBJ databases">
        <authorList>
            <person name="Lanie J.A."/>
            <person name="Ng W.-L."/>
            <person name="Kazmierczak K.M."/>
            <person name="Andrzejewski T.M."/>
            <person name="Davidsen T.M."/>
            <person name="Wayne K.J."/>
            <person name="Tettelin H."/>
            <person name="Glass J.I."/>
            <person name="Rusch D."/>
            <person name="Podicherti R."/>
            <person name="Tsui H.-C.T."/>
            <person name="Winkler M.E."/>
        </authorList>
    </citation>
    <scope>NUCLEOTIDE SEQUENCE</scope>
</reference>
<organism evidence="9">
    <name type="scientific">marine metagenome</name>
    <dbReference type="NCBI Taxonomy" id="408172"/>
    <lineage>
        <taxon>unclassified sequences</taxon>
        <taxon>metagenomes</taxon>
        <taxon>ecological metagenomes</taxon>
    </lineage>
</organism>
<dbReference type="Pfam" id="PF00884">
    <property type="entry name" value="Sulfatase"/>
    <property type="match status" value="1"/>
</dbReference>
<dbReference type="InterPro" id="IPR000917">
    <property type="entry name" value="Sulfatase_N"/>
</dbReference>
<dbReference type="Gene3D" id="3.40.720.10">
    <property type="entry name" value="Alkaline Phosphatase, subunit A"/>
    <property type="match status" value="1"/>
</dbReference>
<evidence type="ECO:0000259" key="8">
    <source>
        <dbReference type="Pfam" id="PF00884"/>
    </source>
</evidence>
<keyword evidence="4" id="KW-0732">Signal</keyword>
<evidence type="ECO:0000256" key="4">
    <source>
        <dbReference type="ARBA" id="ARBA00022729"/>
    </source>
</evidence>
<proteinExistence type="inferred from homology"/>
<accession>A0A382MHN3</accession>
<dbReference type="PANTHER" id="PTHR42693:SF42">
    <property type="entry name" value="ARYLSULFATASE G"/>
    <property type="match status" value="1"/>
</dbReference>
<feature type="compositionally biased region" description="Basic residues" evidence="7">
    <location>
        <begin position="287"/>
        <end position="298"/>
    </location>
</feature>
<keyword evidence="6" id="KW-0106">Calcium</keyword>
<dbReference type="GO" id="GO:0046872">
    <property type="term" value="F:metal ion binding"/>
    <property type="evidence" value="ECO:0007669"/>
    <property type="project" value="UniProtKB-KW"/>
</dbReference>